<dbReference type="SUPFAM" id="SSF54427">
    <property type="entry name" value="NTF2-like"/>
    <property type="match status" value="1"/>
</dbReference>
<dbReference type="Gene3D" id="3.10.450.50">
    <property type="match status" value="1"/>
</dbReference>
<feature type="signal peptide" evidence="1">
    <location>
        <begin position="1"/>
        <end position="18"/>
    </location>
</feature>
<reference evidence="2 3" key="1">
    <citation type="submission" date="2016-06" db="EMBL/GenBank/DDBJ databases">
        <title>Draft genome sequence of Flavobacterium succinicans strain DD5b.</title>
        <authorList>
            <person name="Poehlein A."/>
            <person name="Daniel R."/>
            <person name="Simeonova D.D."/>
        </authorList>
    </citation>
    <scope>NUCLEOTIDE SEQUENCE [LARGE SCALE GENOMIC DNA]</scope>
    <source>
        <strain evidence="2 3">DD5b</strain>
    </source>
</reference>
<proteinExistence type="predicted"/>
<organism evidence="2 3">
    <name type="scientific">Flavobacterium succinicans</name>
    <dbReference type="NCBI Taxonomy" id="29536"/>
    <lineage>
        <taxon>Bacteria</taxon>
        <taxon>Pseudomonadati</taxon>
        <taxon>Bacteroidota</taxon>
        <taxon>Flavobacteriia</taxon>
        <taxon>Flavobacteriales</taxon>
        <taxon>Flavobacteriaceae</taxon>
        <taxon>Flavobacterium</taxon>
    </lineage>
</organism>
<dbReference type="AlphaFoldDB" id="A0A199XTF7"/>
<name>A0A199XTF7_9FLAO</name>
<evidence type="ECO:0000313" key="2">
    <source>
        <dbReference type="EMBL" id="OAZ05038.1"/>
    </source>
</evidence>
<keyword evidence="1" id="KW-0732">Signal</keyword>
<evidence type="ECO:0000313" key="3">
    <source>
        <dbReference type="Proteomes" id="UP000093807"/>
    </source>
</evidence>
<dbReference type="EMBL" id="JMTM01000017">
    <property type="protein sequence ID" value="OAZ05038.1"/>
    <property type="molecule type" value="Genomic_DNA"/>
</dbReference>
<protein>
    <submittedName>
        <fullName evidence="2">Putative lumazine-binding protein</fullName>
    </submittedName>
</protein>
<keyword evidence="3" id="KW-1185">Reference proteome</keyword>
<gene>
    <name evidence="2" type="ORF">FLB_08890</name>
</gene>
<dbReference type="Proteomes" id="UP000093807">
    <property type="component" value="Unassembled WGS sequence"/>
</dbReference>
<sequence length="143" mass="16289">MRKFIVGMLVLFGMTTQAQNLEVQQTIEIFFKGFHSRDSLAIQKVCSDKMGLQSIAENAKGSQFSTQTAAKFYKSIASIPNTMQFEERLLGHTIHIDGVMAIDWMPYEFYVNGKKSHSGVNVFTLYKDNGQWKIVAIIDTRRK</sequence>
<comment type="caution">
    <text evidence="2">The sequence shown here is derived from an EMBL/GenBank/DDBJ whole genome shotgun (WGS) entry which is preliminary data.</text>
</comment>
<dbReference type="RefSeq" id="WP_064714734.1">
    <property type="nucleotide sequence ID" value="NZ_JMTM01000017.1"/>
</dbReference>
<dbReference type="PATRIC" id="fig|29536.5.peg.914"/>
<feature type="chain" id="PRO_5008286944" evidence="1">
    <location>
        <begin position="19"/>
        <end position="143"/>
    </location>
</feature>
<dbReference type="InterPro" id="IPR032710">
    <property type="entry name" value="NTF2-like_dom_sf"/>
</dbReference>
<accession>A0A199XTF7</accession>
<evidence type="ECO:0000256" key="1">
    <source>
        <dbReference type="SAM" id="SignalP"/>
    </source>
</evidence>
<dbReference type="OrthoDB" id="117186at2"/>